<sequence length="340" mass="37979">MLSDDISGASVLGEGADARVILCKNQFGQIFATKRYHADRQQKMNCESGFLLELSTDANVVRILGVSAPNLLFLEYCPSTLAHLIKVPLADDVLISHVLTLVSTFRDMHRKGFFHLDIKPENILIRQDGTLAVADFSFAERKPLASKWHGTQVTAAPEMWRAHLNDKSRIPFTFNCEKADVFSLGATLIWLLNAAPLWPMARLDCTPLVYHPLYYSYVKEGVLPKQTPRNRLLCRLWPILRRMCRRNPDRRPSLDEVLRDIEDAQPLLPLAPVPAPTAAPAPAATAESPSVEEEVGSLGEVDTPTRPPPPIGEECLLFATNTHADESFSSSESEEDRTRW</sequence>
<dbReference type="Proteomes" id="UP001141327">
    <property type="component" value="Unassembled WGS sequence"/>
</dbReference>
<dbReference type="Pfam" id="PF00069">
    <property type="entry name" value="Pkinase"/>
    <property type="match status" value="1"/>
</dbReference>
<dbReference type="Gene3D" id="1.10.510.10">
    <property type="entry name" value="Transferase(Phosphotransferase) domain 1"/>
    <property type="match status" value="1"/>
</dbReference>
<organism evidence="3 4">
    <name type="scientific">Paratrimastix pyriformis</name>
    <dbReference type="NCBI Taxonomy" id="342808"/>
    <lineage>
        <taxon>Eukaryota</taxon>
        <taxon>Metamonada</taxon>
        <taxon>Preaxostyla</taxon>
        <taxon>Paratrimastigidae</taxon>
        <taxon>Paratrimastix</taxon>
    </lineage>
</organism>
<evidence type="ECO:0000313" key="3">
    <source>
        <dbReference type="EMBL" id="KAJ4457323.1"/>
    </source>
</evidence>
<dbReference type="SMART" id="SM00220">
    <property type="entry name" value="S_TKc"/>
    <property type="match status" value="1"/>
</dbReference>
<dbReference type="PROSITE" id="PS00108">
    <property type="entry name" value="PROTEIN_KINASE_ST"/>
    <property type="match status" value="1"/>
</dbReference>
<dbReference type="EMBL" id="JAPMOS010000049">
    <property type="protein sequence ID" value="KAJ4457323.1"/>
    <property type="molecule type" value="Genomic_DNA"/>
</dbReference>
<gene>
    <name evidence="3" type="ORF">PAPYR_7245</name>
</gene>
<keyword evidence="4" id="KW-1185">Reference proteome</keyword>
<dbReference type="SUPFAM" id="SSF56112">
    <property type="entry name" value="Protein kinase-like (PK-like)"/>
    <property type="match status" value="1"/>
</dbReference>
<feature type="compositionally biased region" description="Low complexity" evidence="1">
    <location>
        <begin position="280"/>
        <end position="289"/>
    </location>
</feature>
<dbReference type="InterPro" id="IPR000719">
    <property type="entry name" value="Prot_kinase_dom"/>
</dbReference>
<dbReference type="InterPro" id="IPR008271">
    <property type="entry name" value="Ser/Thr_kinase_AS"/>
</dbReference>
<dbReference type="InterPro" id="IPR045269">
    <property type="entry name" value="Atg1-like"/>
</dbReference>
<name>A0ABQ8UGQ0_9EUKA</name>
<evidence type="ECO:0000259" key="2">
    <source>
        <dbReference type="PROSITE" id="PS50011"/>
    </source>
</evidence>
<dbReference type="InterPro" id="IPR011009">
    <property type="entry name" value="Kinase-like_dom_sf"/>
</dbReference>
<evidence type="ECO:0000313" key="4">
    <source>
        <dbReference type="Proteomes" id="UP001141327"/>
    </source>
</evidence>
<comment type="caution">
    <text evidence="3">The sequence shown here is derived from an EMBL/GenBank/DDBJ whole genome shotgun (WGS) entry which is preliminary data.</text>
</comment>
<protein>
    <recommendedName>
        <fullName evidence="2">Protein kinase domain-containing protein</fullName>
    </recommendedName>
</protein>
<evidence type="ECO:0000256" key="1">
    <source>
        <dbReference type="SAM" id="MobiDB-lite"/>
    </source>
</evidence>
<feature type="compositionally biased region" description="Pro residues" evidence="1">
    <location>
        <begin position="269"/>
        <end position="279"/>
    </location>
</feature>
<dbReference type="CDD" id="cd00180">
    <property type="entry name" value="PKc"/>
    <property type="match status" value="1"/>
</dbReference>
<reference evidence="3" key="1">
    <citation type="journal article" date="2022" name="bioRxiv">
        <title>Genomics of Preaxostyla Flagellates Illuminates Evolutionary Transitions and the Path Towards Mitochondrial Loss.</title>
        <authorList>
            <person name="Novak L.V.F."/>
            <person name="Treitli S.C."/>
            <person name="Pyrih J."/>
            <person name="Halakuc P."/>
            <person name="Pipaliya S.V."/>
            <person name="Vacek V."/>
            <person name="Brzon O."/>
            <person name="Soukal P."/>
            <person name="Eme L."/>
            <person name="Dacks J.B."/>
            <person name="Karnkowska A."/>
            <person name="Elias M."/>
            <person name="Hampl V."/>
        </authorList>
    </citation>
    <scope>NUCLEOTIDE SEQUENCE</scope>
    <source>
        <strain evidence="3">RCP-MX</strain>
    </source>
</reference>
<accession>A0ABQ8UGQ0</accession>
<proteinExistence type="predicted"/>
<feature type="region of interest" description="Disordered" evidence="1">
    <location>
        <begin position="269"/>
        <end position="340"/>
    </location>
</feature>
<feature type="domain" description="Protein kinase" evidence="2">
    <location>
        <begin position="6"/>
        <end position="268"/>
    </location>
</feature>
<dbReference type="PANTHER" id="PTHR24348">
    <property type="entry name" value="SERINE/THREONINE-PROTEIN KINASE UNC-51-RELATED"/>
    <property type="match status" value="1"/>
</dbReference>
<dbReference type="PROSITE" id="PS50011">
    <property type="entry name" value="PROTEIN_KINASE_DOM"/>
    <property type="match status" value="1"/>
</dbReference>